<dbReference type="HOGENOM" id="CLU_618348_0_0_1"/>
<feature type="compositionally biased region" description="Basic and acidic residues" evidence="1">
    <location>
        <begin position="419"/>
        <end position="437"/>
    </location>
</feature>
<keyword evidence="4" id="KW-1185">Reference proteome</keyword>
<dbReference type="OrthoDB" id="5241710at2759"/>
<dbReference type="Proteomes" id="UP000030651">
    <property type="component" value="Unassembled WGS sequence"/>
</dbReference>
<keyword evidence="2" id="KW-0472">Membrane</keyword>
<evidence type="ECO:0000313" key="4">
    <source>
        <dbReference type="Proteomes" id="UP000030651"/>
    </source>
</evidence>
<name>W3X0D9_PESFW</name>
<feature type="region of interest" description="Disordered" evidence="1">
    <location>
        <begin position="223"/>
        <end position="259"/>
    </location>
</feature>
<accession>W3X0D9</accession>
<dbReference type="AlphaFoldDB" id="W3X0D9"/>
<evidence type="ECO:0000256" key="2">
    <source>
        <dbReference type="SAM" id="Phobius"/>
    </source>
</evidence>
<keyword evidence="2" id="KW-0812">Transmembrane</keyword>
<feature type="transmembrane region" description="Helical" evidence="2">
    <location>
        <begin position="33"/>
        <end position="52"/>
    </location>
</feature>
<reference evidence="4" key="1">
    <citation type="journal article" date="2015" name="BMC Genomics">
        <title>Genomic and transcriptomic analysis of the endophytic fungus Pestalotiopsis fici reveals its lifestyle and high potential for synthesis of natural products.</title>
        <authorList>
            <person name="Wang X."/>
            <person name="Zhang X."/>
            <person name="Liu L."/>
            <person name="Xiang M."/>
            <person name="Wang W."/>
            <person name="Sun X."/>
            <person name="Che Y."/>
            <person name="Guo L."/>
            <person name="Liu G."/>
            <person name="Guo L."/>
            <person name="Wang C."/>
            <person name="Yin W.B."/>
            <person name="Stadler M."/>
            <person name="Zhang X."/>
            <person name="Liu X."/>
        </authorList>
    </citation>
    <scope>NUCLEOTIDE SEQUENCE [LARGE SCALE GENOMIC DNA]</scope>
    <source>
        <strain evidence="4">W106-1 / CGMCC3.15140</strain>
    </source>
</reference>
<feature type="region of interest" description="Disordered" evidence="1">
    <location>
        <begin position="322"/>
        <end position="443"/>
    </location>
</feature>
<dbReference type="eggNOG" id="ENOG502SQZ8">
    <property type="taxonomic scope" value="Eukaryota"/>
</dbReference>
<evidence type="ECO:0000313" key="3">
    <source>
        <dbReference type="EMBL" id="ETS79494.1"/>
    </source>
</evidence>
<feature type="compositionally biased region" description="Basic and acidic residues" evidence="1">
    <location>
        <begin position="337"/>
        <end position="348"/>
    </location>
</feature>
<dbReference type="KEGG" id="pfy:PFICI_09347"/>
<dbReference type="EMBL" id="KI912114">
    <property type="protein sequence ID" value="ETS79494.1"/>
    <property type="molecule type" value="Genomic_DNA"/>
</dbReference>
<proteinExistence type="predicted"/>
<keyword evidence="2" id="KW-1133">Transmembrane helix</keyword>
<protein>
    <submittedName>
        <fullName evidence="3">Uncharacterized protein</fullName>
    </submittedName>
</protein>
<organism evidence="3 4">
    <name type="scientific">Pestalotiopsis fici (strain W106-1 / CGMCC3.15140)</name>
    <dbReference type="NCBI Taxonomy" id="1229662"/>
    <lineage>
        <taxon>Eukaryota</taxon>
        <taxon>Fungi</taxon>
        <taxon>Dikarya</taxon>
        <taxon>Ascomycota</taxon>
        <taxon>Pezizomycotina</taxon>
        <taxon>Sordariomycetes</taxon>
        <taxon>Xylariomycetidae</taxon>
        <taxon>Amphisphaeriales</taxon>
        <taxon>Sporocadaceae</taxon>
        <taxon>Pestalotiopsis</taxon>
    </lineage>
</organism>
<dbReference type="STRING" id="1229662.W3X0D9"/>
<gene>
    <name evidence="3" type="ORF">PFICI_09347</name>
</gene>
<feature type="transmembrane region" description="Helical" evidence="2">
    <location>
        <begin position="123"/>
        <end position="143"/>
    </location>
</feature>
<evidence type="ECO:0000256" key="1">
    <source>
        <dbReference type="SAM" id="MobiDB-lite"/>
    </source>
</evidence>
<sequence length="443" mass="49341">MAALDLRVVAAASFIPAFPLLLAEGIVSHHAVPAVGLVPLAFSSGTSLFIFLRMRVHHKRRRHSHGSHSSSSSSESEDEEAACDTEHPIIYFVIDLILAAALLVVLVFSWTKSDELSGKVAALAAYATIPLLINFLIHVYFSVRSLSAGLALYDLTQYFALQIVPAECPHCEHRIRPTSLPRIPWFHQARRIKLIPGTKGVKVPEFEGSGWFSKKREWQAPKWLRKRQDSDDHGGMFARHDDDDEHERYRDEPEHAGPADRVVEPEEVQIAGKIKKKVREGLFHHGEEATAESGPSTVVAQEPEEVDAGDKFKQKVENFLHHGDEPVEAATPVVVPKTEEVETEETIKQKVGHLLHHEEEPVESAPTPAPVVPEVEDDETHETIKQKVDHLLHHEEEPAESAPAVATPKPEEPEAEAPETMKQKMDHLLHHDDDSDSSKSSSK</sequence>
<feature type="transmembrane region" description="Helical" evidence="2">
    <location>
        <begin position="89"/>
        <end position="111"/>
    </location>
</feature>
<dbReference type="InParanoid" id="W3X0D9"/>
<feature type="compositionally biased region" description="Basic and acidic residues" evidence="1">
    <location>
        <begin position="226"/>
        <end position="259"/>
    </location>
</feature>
<dbReference type="RefSeq" id="XP_007836119.1">
    <property type="nucleotide sequence ID" value="XM_007837928.1"/>
</dbReference>
<feature type="compositionally biased region" description="Basic and acidic residues" evidence="1">
    <location>
        <begin position="381"/>
        <end position="396"/>
    </location>
</feature>
<dbReference type="GeneID" id="19274360"/>